<reference evidence="4 6" key="2">
    <citation type="journal article" date="2013" name="Nature">
        <title>Insights into bilaterian evolution from three spiralian genomes.</title>
        <authorList>
            <person name="Simakov O."/>
            <person name="Marletaz F."/>
            <person name="Cho S.J."/>
            <person name="Edsinger-Gonzales E."/>
            <person name="Havlak P."/>
            <person name="Hellsten U."/>
            <person name="Kuo D.H."/>
            <person name="Larsson T."/>
            <person name="Lv J."/>
            <person name="Arendt D."/>
            <person name="Savage R."/>
            <person name="Osoegawa K."/>
            <person name="de Jong P."/>
            <person name="Grimwood J."/>
            <person name="Chapman J.A."/>
            <person name="Shapiro H."/>
            <person name="Aerts A."/>
            <person name="Otillar R.P."/>
            <person name="Terry A.Y."/>
            <person name="Boore J.L."/>
            <person name="Grigoriev I.V."/>
            <person name="Lindberg D.R."/>
            <person name="Seaver E.C."/>
            <person name="Weisblat D.A."/>
            <person name="Putnam N.H."/>
            <person name="Rokhsar D.S."/>
        </authorList>
    </citation>
    <scope>NUCLEOTIDE SEQUENCE</scope>
    <source>
        <strain evidence="4 6">I ESC-2004</strain>
    </source>
</reference>
<dbReference type="AlphaFoldDB" id="R7VAA0"/>
<reference evidence="5" key="3">
    <citation type="submission" date="2015-06" db="UniProtKB">
        <authorList>
            <consortium name="EnsemblMetazoa"/>
        </authorList>
    </citation>
    <scope>IDENTIFICATION</scope>
</reference>
<evidence type="ECO:0000313" key="6">
    <source>
        <dbReference type="Proteomes" id="UP000014760"/>
    </source>
</evidence>
<dbReference type="Pfam" id="PF17064">
    <property type="entry name" value="QVR"/>
    <property type="match status" value="1"/>
</dbReference>
<dbReference type="OrthoDB" id="8188641at2759"/>
<dbReference type="PANTHER" id="PTHR33562">
    <property type="entry name" value="ATILLA, ISOFORM B-RELATED-RELATED"/>
    <property type="match status" value="1"/>
</dbReference>
<dbReference type="CDD" id="cd23590">
    <property type="entry name" value="TFP_LU_ECD_Bou"/>
    <property type="match status" value="1"/>
</dbReference>
<keyword evidence="2" id="KW-0325">Glycoprotein</keyword>
<dbReference type="EMBL" id="AMQN01005356">
    <property type="status" value="NOT_ANNOTATED_CDS"/>
    <property type="molecule type" value="Genomic_DNA"/>
</dbReference>
<protein>
    <recommendedName>
        <fullName evidence="7">Protein sleepless</fullName>
    </recommendedName>
</protein>
<evidence type="ECO:0000256" key="2">
    <source>
        <dbReference type="ARBA" id="ARBA00023180"/>
    </source>
</evidence>
<dbReference type="Proteomes" id="UP000014760">
    <property type="component" value="Unassembled WGS sequence"/>
</dbReference>
<dbReference type="InterPro" id="IPR050975">
    <property type="entry name" value="Sleep_regulator"/>
</dbReference>
<proteinExistence type="predicted"/>
<dbReference type="GO" id="GO:0030431">
    <property type="term" value="P:sleep"/>
    <property type="evidence" value="ECO:0007669"/>
    <property type="project" value="InterPro"/>
</dbReference>
<evidence type="ECO:0000256" key="3">
    <source>
        <dbReference type="SAM" id="SignalP"/>
    </source>
</evidence>
<dbReference type="GO" id="GO:0032222">
    <property type="term" value="P:regulation of synaptic transmission, cholinergic"/>
    <property type="evidence" value="ECO:0007669"/>
    <property type="project" value="InterPro"/>
</dbReference>
<dbReference type="EnsemblMetazoa" id="CapteT166625">
    <property type="protein sequence ID" value="CapteP166625"/>
    <property type="gene ID" value="CapteG166625"/>
</dbReference>
<keyword evidence="1 3" id="KW-0732">Signal</keyword>
<keyword evidence="6" id="KW-1185">Reference proteome</keyword>
<dbReference type="SUPFAM" id="SSF57302">
    <property type="entry name" value="Snake toxin-like"/>
    <property type="match status" value="1"/>
</dbReference>
<dbReference type="PANTHER" id="PTHR33562:SF18">
    <property type="entry name" value="BOUDIN-RELATED"/>
    <property type="match status" value="1"/>
</dbReference>
<organism evidence="4">
    <name type="scientific">Capitella teleta</name>
    <name type="common">Polychaete worm</name>
    <dbReference type="NCBI Taxonomy" id="283909"/>
    <lineage>
        <taxon>Eukaryota</taxon>
        <taxon>Metazoa</taxon>
        <taxon>Spiralia</taxon>
        <taxon>Lophotrochozoa</taxon>
        <taxon>Annelida</taxon>
        <taxon>Polychaeta</taxon>
        <taxon>Sedentaria</taxon>
        <taxon>Scolecida</taxon>
        <taxon>Capitellidae</taxon>
        <taxon>Capitella</taxon>
    </lineage>
</organism>
<dbReference type="InterPro" id="IPR045860">
    <property type="entry name" value="Snake_toxin-like_sf"/>
</dbReference>
<evidence type="ECO:0008006" key="7">
    <source>
        <dbReference type="Google" id="ProtNLM"/>
    </source>
</evidence>
<accession>R7VAA0</accession>
<feature type="signal peptide" evidence="3">
    <location>
        <begin position="1"/>
        <end position="23"/>
    </location>
</feature>
<dbReference type="FunCoup" id="R7VAA0">
    <property type="interactions" value="31"/>
</dbReference>
<gene>
    <name evidence="4" type="ORF">CAPTEDRAFT_166625</name>
</gene>
<dbReference type="OMA" id="YDIPDIQ"/>
<dbReference type="EMBL" id="KB295796">
    <property type="protein sequence ID" value="ELU12640.1"/>
    <property type="molecule type" value="Genomic_DNA"/>
</dbReference>
<reference evidence="6" key="1">
    <citation type="submission" date="2012-12" db="EMBL/GenBank/DDBJ databases">
        <authorList>
            <person name="Hellsten U."/>
            <person name="Grimwood J."/>
            <person name="Chapman J.A."/>
            <person name="Shapiro H."/>
            <person name="Aerts A."/>
            <person name="Otillar R.P."/>
            <person name="Terry A.Y."/>
            <person name="Boore J.L."/>
            <person name="Simakov O."/>
            <person name="Marletaz F."/>
            <person name="Cho S.-J."/>
            <person name="Edsinger-Gonzales E."/>
            <person name="Havlak P."/>
            <person name="Kuo D.-H."/>
            <person name="Larsson T."/>
            <person name="Lv J."/>
            <person name="Arendt D."/>
            <person name="Savage R."/>
            <person name="Osoegawa K."/>
            <person name="de Jong P."/>
            <person name="Lindberg D.R."/>
            <person name="Seaver E.C."/>
            <person name="Weisblat D.A."/>
            <person name="Putnam N.H."/>
            <person name="Grigoriev I.V."/>
            <person name="Rokhsar D.S."/>
        </authorList>
    </citation>
    <scope>NUCLEOTIDE SEQUENCE</scope>
    <source>
        <strain evidence="6">I ESC-2004</strain>
    </source>
</reference>
<feature type="chain" id="PRO_5008788878" description="Protein sleepless" evidence="3">
    <location>
        <begin position="24"/>
        <end position="143"/>
    </location>
</feature>
<evidence type="ECO:0000313" key="4">
    <source>
        <dbReference type="EMBL" id="ELU12640.1"/>
    </source>
</evidence>
<evidence type="ECO:0000256" key="1">
    <source>
        <dbReference type="ARBA" id="ARBA00022729"/>
    </source>
</evidence>
<evidence type="ECO:0000313" key="5">
    <source>
        <dbReference type="EnsemblMetazoa" id="CapteP166625"/>
    </source>
</evidence>
<dbReference type="HOGENOM" id="CLU_144366_0_0_1"/>
<name>R7VAA0_CAPTE</name>
<sequence>MSPSSWLLCIACTVVVLSSAVNALNCYQCESTNHADCKEQFDHDHLDTITIRSEECRVDAAQYCVKTTGVWGGVVGTTRFCSSRDMGNECKFVTYPDHDRVYRACIYTCSGSHCNGSQRLVQSGFGLLTIMCTALFSFLCKAL</sequence>
<dbReference type="InterPro" id="IPR031424">
    <property type="entry name" value="QVR-like"/>
</dbReference>